<evidence type="ECO:0000313" key="7">
    <source>
        <dbReference type="Proteomes" id="UP000253769"/>
    </source>
</evidence>
<dbReference type="PANTHER" id="PTHR42852:SF6">
    <property type="entry name" value="THIOL:DISULFIDE INTERCHANGE PROTEIN DSBE"/>
    <property type="match status" value="1"/>
</dbReference>
<dbReference type="InterPro" id="IPR017937">
    <property type="entry name" value="Thioredoxin_CS"/>
</dbReference>
<dbReference type="InterPro" id="IPR013766">
    <property type="entry name" value="Thioredoxin_domain"/>
</dbReference>
<keyword evidence="3" id="KW-1015">Disulfide bond</keyword>
<evidence type="ECO:0000256" key="1">
    <source>
        <dbReference type="ARBA" id="ARBA00004196"/>
    </source>
</evidence>
<sequence length="186" mass="20206">MSVHGIKPSILPLLLLLCLPVSGWAQIDFHGHVQAYQALEERVAPPAIAYIDSDNSSRQLSELQGKPVVINFWASWCPTCLSEMASLQRLQQKLGDRARVLTLNQDLLNPGEIAELLNRVGAPQLPLARDINSRLGFALGQTLLPTTILLDADGKVAGQLIGSAEWDSPQAIALIDSLAESRPESR</sequence>
<gene>
    <name evidence="6" type="ORF">DV711_18755</name>
</gene>
<dbReference type="GO" id="GO:0017004">
    <property type="term" value="P:cytochrome complex assembly"/>
    <property type="evidence" value="ECO:0007669"/>
    <property type="project" value="UniProtKB-KW"/>
</dbReference>
<feature type="domain" description="Thioredoxin" evidence="5">
    <location>
        <begin position="38"/>
        <end position="180"/>
    </location>
</feature>
<dbReference type="Gene3D" id="3.40.30.10">
    <property type="entry name" value="Glutaredoxin"/>
    <property type="match status" value="1"/>
</dbReference>
<name>A0A369WF96_9GAMM</name>
<evidence type="ECO:0000256" key="4">
    <source>
        <dbReference type="ARBA" id="ARBA00023284"/>
    </source>
</evidence>
<reference evidence="6 7" key="1">
    <citation type="submission" date="2018-07" db="EMBL/GenBank/DDBJ databases">
        <title>Motiliproteus coralliicola sp. nov., a bacterium isolated from Coral.</title>
        <authorList>
            <person name="Wang G."/>
        </authorList>
    </citation>
    <scope>NUCLEOTIDE SEQUENCE [LARGE SCALE GENOMIC DNA]</scope>
    <source>
        <strain evidence="6 7">C34</strain>
    </source>
</reference>
<evidence type="ECO:0000313" key="6">
    <source>
        <dbReference type="EMBL" id="RDE18145.1"/>
    </source>
</evidence>
<dbReference type="SUPFAM" id="SSF52833">
    <property type="entry name" value="Thioredoxin-like"/>
    <property type="match status" value="1"/>
</dbReference>
<dbReference type="EMBL" id="QQOH01000006">
    <property type="protein sequence ID" value="RDE18145.1"/>
    <property type="molecule type" value="Genomic_DNA"/>
</dbReference>
<proteinExistence type="predicted"/>
<protein>
    <submittedName>
        <fullName evidence="6">TlpA family protein disulfide reductase</fullName>
    </submittedName>
</protein>
<dbReference type="GO" id="GO:0030313">
    <property type="term" value="C:cell envelope"/>
    <property type="evidence" value="ECO:0007669"/>
    <property type="project" value="UniProtKB-SubCell"/>
</dbReference>
<dbReference type="PROSITE" id="PS51352">
    <property type="entry name" value="THIOREDOXIN_2"/>
    <property type="match status" value="1"/>
</dbReference>
<dbReference type="GO" id="GO:0015036">
    <property type="term" value="F:disulfide oxidoreductase activity"/>
    <property type="evidence" value="ECO:0007669"/>
    <property type="project" value="UniProtKB-ARBA"/>
</dbReference>
<dbReference type="PANTHER" id="PTHR42852">
    <property type="entry name" value="THIOL:DISULFIDE INTERCHANGE PROTEIN DSBE"/>
    <property type="match status" value="1"/>
</dbReference>
<evidence type="ECO:0000259" key="5">
    <source>
        <dbReference type="PROSITE" id="PS51352"/>
    </source>
</evidence>
<dbReference type="InterPro" id="IPR050553">
    <property type="entry name" value="Thioredoxin_ResA/DsbE_sf"/>
</dbReference>
<evidence type="ECO:0000256" key="3">
    <source>
        <dbReference type="ARBA" id="ARBA00023157"/>
    </source>
</evidence>
<keyword evidence="2" id="KW-0201">Cytochrome c-type biogenesis</keyword>
<dbReference type="Pfam" id="PF08534">
    <property type="entry name" value="Redoxin"/>
    <property type="match status" value="1"/>
</dbReference>
<dbReference type="OrthoDB" id="9799347at2"/>
<dbReference type="PROSITE" id="PS00194">
    <property type="entry name" value="THIOREDOXIN_1"/>
    <property type="match status" value="1"/>
</dbReference>
<organism evidence="6 7">
    <name type="scientific">Motiliproteus coralliicola</name>
    <dbReference type="NCBI Taxonomy" id="2283196"/>
    <lineage>
        <taxon>Bacteria</taxon>
        <taxon>Pseudomonadati</taxon>
        <taxon>Pseudomonadota</taxon>
        <taxon>Gammaproteobacteria</taxon>
        <taxon>Oceanospirillales</taxon>
        <taxon>Oceanospirillaceae</taxon>
        <taxon>Motiliproteus</taxon>
    </lineage>
</organism>
<dbReference type="InterPro" id="IPR013740">
    <property type="entry name" value="Redoxin"/>
</dbReference>
<dbReference type="AlphaFoldDB" id="A0A369WF96"/>
<accession>A0A369WF96</accession>
<keyword evidence="7" id="KW-1185">Reference proteome</keyword>
<dbReference type="RefSeq" id="WP_114697267.1">
    <property type="nucleotide sequence ID" value="NZ_QQOH01000006.1"/>
</dbReference>
<dbReference type="InterPro" id="IPR036249">
    <property type="entry name" value="Thioredoxin-like_sf"/>
</dbReference>
<dbReference type="Proteomes" id="UP000253769">
    <property type="component" value="Unassembled WGS sequence"/>
</dbReference>
<evidence type="ECO:0000256" key="2">
    <source>
        <dbReference type="ARBA" id="ARBA00022748"/>
    </source>
</evidence>
<comment type="caution">
    <text evidence="6">The sequence shown here is derived from an EMBL/GenBank/DDBJ whole genome shotgun (WGS) entry which is preliminary data.</text>
</comment>
<keyword evidence="4" id="KW-0676">Redox-active center</keyword>
<dbReference type="CDD" id="cd02966">
    <property type="entry name" value="TlpA_like_family"/>
    <property type="match status" value="1"/>
</dbReference>
<comment type="subcellular location">
    <subcellularLocation>
        <location evidence="1">Cell envelope</location>
    </subcellularLocation>
</comment>